<dbReference type="GO" id="GO:0016020">
    <property type="term" value="C:membrane"/>
    <property type="evidence" value="ECO:0007669"/>
    <property type="project" value="InterPro"/>
</dbReference>
<feature type="transmembrane region" description="Helical" evidence="1">
    <location>
        <begin position="160"/>
        <end position="179"/>
    </location>
</feature>
<gene>
    <name evidence="3" type="ORF">SAMN05192555_11277</name>
</gene>
<dbReference type="Pfam" id="PF00892">
    <property type="entry name" value="EamA"/>
    <property type="match status" value="2"/>
</dbReference>
<feature type="transmembrane region" description="Helical" evidence="1">
    <location>
        <begin position="109"/>
        <end position="129"/>
    </location>
</feature>
<keyword evidence="1" id="KW-0472">Membrane</keyword>
<evidence type="ECO:0000259" key="2">
    <source>
        <dbReference type="Pfam" id="PF00892"/>
    </source>
</evidence>
<dbReference type="OrthoDB" id="6115788at2"/>
<dbReference type="InterPro" id="IPR000620">
    <property type="entry name" value="EamA_dom"/>
</dbReference>
<feature type="transmembrane region" description="Helical" evidence="1">
    <location>
        <begin position="191"/>
        <end position="216"/>
    </location>
</feature>
<evidence type="ECO:0000313" key="3">
    <source>
        <dbReference type="EMBL" id="SDM36527.1"/>
    </source>
</evidence>
<dbReference type="SUPFAM" id="SSF103481">
    <property type="entry name" value="Multidrug resistance efflux transporter EmrE"/>
    <property type="match status" value="2"/>
</dbReference>
<evidence type="ECO:0000313" key="4">
    <source>
        <dbReference type="Proteomes" id="UP000199107"/>
    </source>
</evidence>
<dbReference type="PANTHER" id="PTHR22911:SF103">
    <property type="entry name" value="BLR2811 PROTEIN"/>
    <property type="match status" value="1"/>
</dbReference>
<keyword evidence="4" id="KW-1185">Reference proteome</keyword>
<keyword evidence="1" id="KW-0812">Transmembrane</keyword>
<dbReference type="PANTHER" id="PTHR22911">
    <property type="entry name" value="ACYL-MALONYL CONDENSING ENZYME-RELATED"/>
    <property type="match status" value="1"/>
</dbReference>
<feature type="transmembrane region" description="Helical" evidence="1">
    <location>
        <begin position="249"/>
        <end position="269"/>
    </location>
</feature>
<feature type="domain" description="EamA" evidence="2">
    <location>
        <begin position="18"/>
        <end position="152"/>
    </location>
</feature>
<sequence>MATPPTLTAALPGDRPLRGIGFMLAAGLLFVLLDTGVKLLGQDYSPIQVVWARYAGHMLVLGGYLAWLGWPRCRKLMHTESLLGQVLRGLLLFGASTFAYLALRDLPLLQVYVVNFSAPLLVTLLAIPLLKERVTLARGAAVVVGFIGVIIAVGPVDWRAQPAALLPFGMTLCFALYQLTTRRFGRHDHPLTSLFYAGLAGALVSSAVVPLFWTPIALGDLPLFLMVGLLGAVSQLALILAMRCAPASLVSPFLYTQIVWASLFGYLVFGDVPLLQVYLGAVLIIGAGIFLATRRT</sequence>
<proteinExistence type="predicted"/>
<feature type="transmembrane region" description="Helical" evidence="1">
    <location>
        <begin position="20"/>
        <end position="39"/>
    </location>
</feature>
<dbReference type="AlphaFoldDB" id="A0A1G9SMH1"/>
<dbReference type="STRING" id="48727.SAMN05192555_11277"/>
<name>A0A1G9SMH1_9GAMM</name>
<feature type="domain" description="EamA" evidence="2">
    <location>
        <begin position="163"/>
        <end position="290"/>
    </location>
</feature>
<organism evidence="3 4">
    <name type="scientific">Franzmannia pantelleriensis</name>
    <dbReference type="NCBI Taxonomy" id="48727"/>
    <lineage>
        <taxon>Bacteria</taxon>
        <taxon>Pseudomonadati</taxon>
        <taxon>Pseudomonadota</taxon>
        <taxon>Gammaproteobacteria</taxon>
        <taxon>Oceanospirillales</taxon>
        <taxon>Halomonadaceae</taxon>
        <taxon>Franzmannia</taxon>
    </lineage>
</organism>
<feature type="transmembrane region" description="Helical" evidence="1">
    <location>
        <begin position="82"/>
        <end position="103"/>
    </location>
</feature>
<feature type="transmembrane region" description="Helical" evidence="1">
    <location>
        <begin position="51"/>
        <end position="70"/>
    </location>
</feature>
<reference evidence="4" key="1">
    <citation type="submission" date="2016-10" db="EMBL/GenBank/DDBJ databases">
        <authorList>
            <person name="Varghese N."/>
            <person name="Submissions S."/>
        </authorList>
    </citation>
    <scope>NUCLEOTIDE SEQUENCE [LARGE SCALE GENOMIC DNA]</scope>
    <source>
        <strain evidence="4">AAP</strain>
    </source>
</reference>
<dbReference type="EMBL" id="FNGH01000012">
    <property type="protein sequence ID" value="SDM36527.1"/>
    <property type="molecule type" value="Genomic_DNA"/>
</dbReference>
<keyword evidence="1" id="KW-1133">Transmembrane helix</keyword>
<feature type="transmembrane region" description="Helical" evidence="1">
    <location>
        <begin position="275"/>
        <end position="293"/>
    </location>
</feature>
<evidence type="ECO:0000256" key="1">
    <source>
        <dbReference type="SAM" id="Phobius"/>
    </source>
</evidence>
<feature type="transmembrane region" description="Helical" evidence="1">
    <location>
        <begin position="222"/>
        <end position="242"/>
    </location>
</feature>
<dbReference type="InterPro" id="IPR037185">
    <property type="entry name" value="EmrE-like"/>
</dbReference>
<dbReference type="Proteomes" id="UP000199107">
    <property type="component" value="Unassembled WGS sequence"/>
</dbReference>
<accession>A0A1G9SMH1</accession>
<dbReference type="RefSeq" id="WP_089659397.1">
    <property type="nucleotide sequence ID" value="NZ_FNGH01000012.1"/>
</dbReference>
<feature type="transmembrane region" description="Helical" evidence="1">
    <location>
        <begin position="136"/>
        <end position="154"/>
    </location>
</feature>
<protein>
    <submittedName>
        <fullName evidence="3">Threonine/homoserine efflux transporter RhtA</fullName>
    </submittedName>
</protein>